<dbReference type="EMBL" id="JAJTWT010000006">
    <property type="protein sequence ID" value="MCE4538865.1"/>
    <property type="molecule type" value="Genomic_DNA"/>
</dbReference>
<keyword evidence="4" id="KW-1185">Reference proteome</keyword>
<sequence>MNTARFITALLLAAGAGSVLAQPAGPGPCMAASGASAPAAGCGGGGPHARWGKDFTPGWPMMTPEERQAHRERLASFKTYEDCKAYVQQHHDEMAARAKERGRPVPAAPRRDACAPLKAKPSK</sequence>
<comment type="caution">
    <text evidence="3">The sequence shown here is derived from an EMBL/GenBank/DDBJ whole genome shotgun (WGS) entry which is preliminary data.</text>
</comment>
<evidence type="ECO:0000313" key="4">
    <source>
        <dbReference type="Proteomes" id="UP001201463"/>
    </source>
</evidence>
<feature type="compositionally biased region" description="Basic and acidic residues" evidence="1">
    <location>
        <begin position="93"/>
        <end position="113"/>
    </location>
</feature>
<organism evidence="3 4">
    <name type="scientific">Pelomonas caseinilytica</name>
    <dbReference type="NCBI Taxonomy" id="2906763"/>
    <lineage>
        <taxon>Bacteria</taxon>
        <taxon>Pseudomonadati</taxon>
        <taxon>Pseudomonadota</taxon>
        <taxon>Betaproteobacteria</taxon>
        <taxon>Burkholderiales</taxon>
        <taxon>Sphaerotilaceae</taxon>
        <taxon>Roseateles</taxon>
    </lineage>
</organism>
<dbReference type="Proteomes" id="UP001201463">
    <property type="component" value="Unassembled WGS sequence"/>
</dbReference>
<name>A0ABS8XGP2_9BURK</name>
<feature type="chain" id="PRO_5047213849" description="Lipoprotein" evidence="2">
    <location>
        <begin position="22"/>
        <end position="123"/>
    </location>
</feature>
<protein>
    <recommendedName>
        <fullName evidence="5">Lipoprotein</fullName>
    </recommendedName>
</protein>
<feature type="signal peptide" evidence="2">
    <location>
        <begin position="1"/>
        <end position="21"/>
    </location>
</feature>
<reference evidence="3 4" key="1">
    <citation type="submission" date="2021-12" db="EMBL/GenBank/DDBJ databases">
        <title>Genome seq of p7.</title>
        <authorList>
            <person name="Seo T."/>
        </authorList>
    </citation>
    <scope>NUCLEOTIDE SEQUENCE [LARGE SCALE GENOMIC DNA]</scope>
    <source>
        <strain evidence="3 4">P7</strain>
    </source>
</reference>
<evidence type="ECO:0000256" key="1">
    <source>
        <dbReference type="SAM" id="MobiDB-lite"/>
    </source>
</evidence>
<feature type="region of interest" description="Disordered" evidence="1">
    <location>
        <begin position="93"/>
        <end position="123"/>
    </location>
</feature>
<feature type="compositionally biased region" description="Low complexity" evidence="1">
    <location>
        <begin position="26"/>
        <end position="40"/>
    </location>
</feature>
<gene>
    <name evidence="3" type="ORF">LXT12_16550</name>
</gene>
<accession>A0ABS8XGP2</accession>
<evidence type="ECO:0008006" key="5">
    <source>
        <dbReference type="Google" id="ProtNLM"/>
    </source>
</evidence>
<dbReference type="RefSeq" id="WP_233393384.1">
    <property type="nucleotide sequence ID" value="NZ_JAJTWT010000006.1"/>
</dbReference>
<evidence type="ECO:0000256" key="2">
    <source>
        <dbReference type="SAM" id="SignalP"/>
    </source>
</evidence>
<keyword evidence="2" id="KW-0732">Signal</keyword>
<proteinExistence type="predicted"/>
<feature type="region of interest" description="Disordered" evidence="1">
    <location>
        <begin position="26"/>
        <end position="59"/>
    </location>
</feature>
<evidence type="ECO:0000313" key="3">
    <source>
        <dbReference type="EMBL" id="MCE4538865.1"/>
    </source>
</evidence>